<dbReference type="CDD" id="cd06261">
    <property type="entry name" value="TM_PBP2"/>
    <property type="match status" value="1"/>
</dbReference>
<organism evidence="9 10">
    <name type="scientific">Paenibacillus taihuensis</name>
    <dbReference type="NCBI Taxonomy" id="1156355"/>
    <lineage>
        <taxon>Bacteria</taxon>
        <taxon>Bacillati</taxon>
        <taxon>Bacillota</taxon>
        <taxon>Bacilli</taxon>
        <taxon>Bacillales</taxon>
        <taxon>Paenibacillaceae</taxon>
        <taxon>Paenibacillus</taxon>
    </lineage>
</organism>
<evidence type="ECO:0000256" key="3">
    <source>
        <dbReference type="ARBA" id="ARBA00022475"/>
    </source>
</evidence>
<dbReference type="PANTHER" id="PTHR43005:SF1">
    <property type="entry name" value="SPERMIDINE_PUTRESCINE TRANSPORT SYSTEM PERMEASE PROTEIN"/>
    <property type="match status" value="1"/>
</dbReference>
<feature type="transmembrane region" description="Helical" evidence="7">
    <location>
        <begin position="240"/>
        <end position="264"/>
    </location>
</feature>
<dbReference type="PROSITE" id="PS50928">
    <property type="entry name" value="ABC_TM1"/>
    <property type="match status" value="1"/>
</dbReference>
<gene>
    <name evidence="9" type="ORF">A8990_12944</name>
</gene>
<keyword evidence="3" id="KW-1003">Cell membrane</keyword>
<keyword evidence="10" id="KW-1185">Reference proteome</keyword>
<evidence type="ECO:0000259" key="8">
    <source>
        <dbReference type="PROSITE" id="PS50928"/>
    </source>
</evidence>
<proteinExistence type="inferred from homology"/>
<feature type="transmembrane region" description="Helical" evidence="7">
    <location>
        <begin position="44"/>
        <end position="64"/>
    </location>
</feature>
<dbReference type="AlphaFoldDB" id="A0A3D9R3H3"/>
<dbReference type="Proteomes" id="UP000256304">
    <property type="component" value="Unassembled WGS sequence"/>
</dbReference>
<accession>A0A3D9R3H3</accession>
<feature type="transmembrane region" description="Helical" evidence="7">
    <location>
        <begin position="144"/>
        <end position="164"/>
    </location>
</feature>
<protein>
    <submittedName>
        <fullName evidence="9">Carbohydrate ABC transporter membrane protein 1 (CUT1 family)</fullName>
    </submittedName>
</protein>
<dbReference type="Pfam" id="PF00528">
    <property type="entry name" value="BPD_transp_1"/>
    <property type="match status" value="1"/>
</dbReference>
<feature type="transmembrane region" description="Helical" evidence="7">
    <location>
        <begin position="299"/>
        <end position="323"/>
    </location>
</feature>
<keyword evidence="5 7" id="KW-1133">Transmembrane helix</keyword>
<sequence>MLVVMGGSAAHHFFNKGGLKFMETNVKAGSTENKAKKSRFSSQLWFIWLCLLPVIVLVLTFTYYPVVRGITLAFQDYNLMHVKNVKFIGFDNFKTIFHDNQFILALKNSLKWVFYSLIAQFILGFILALVLNKPFKGRGIYQGLVFYSWALSGFLIGLIFKWLYNSQIGVINDLLLRAGIIKTRIGFLSDPHWAMFSVISANVWYGIAFFAIMLLAALQSIPGELFEAADIDGAGWLRKLFNVIIPYIMPTIITTTLLRVIWIFSDPTLIYSMTNGGPAGLTNIVSSFMLSKVFGNGEYGLGSAVGIVMMIMLMLYTIFYLFATKSEKAGDF</sequence>
<keyword evidence="2 7" id="KW-0813">Transport</keyword>
<dbReference type="EMBL" id="QTTN01000029">
    <property type="protein sequence ID" value="REE70559.1"/>
    <property type="molecule type" value="Genomic_DNA"/>
</dbReference>
<feature type="domain" description="ABC transmembrane type-1" evidence="8">
    <location>
        <begin position="106"/>
        <end position="320"/>
    </location>
</feature>
<dbReference type="InterPro" id="IPR035906">
    <property type="entry name" value="MetI-like_sf"/>
</dbReference>
<evidence type="ECO:0000256" key="7">
    <source>
        <dbReference type="RuleBase" id="RU363032"/>
    </source>
</evidence>
<comment type="subcellular location">
    <subcellularLocation>
        <location evidence="1 7">Cell membrane</location>
        <topology evidence="1 7">Multi-pass membrane protein</topology>
    </subcellularLocation>
</comment>
<evidence type="ECO:0000256" key="5">
    <source>
        <dbReference type="ARBA" id="ARBA00022989"/>
    </source>
</evidence>
<dbReference type="PANTHER" id="PTHR43005">
    <property type="entry name" value="BLR7065 PROTEIN"/>
    <property type="match status" value="1"/>
</dbReference>
<dbReference type="Gene3D" id="1.10.3720.10">
    <property type="entry name" value="MetI-like"/>
    <property type="match status" value="1"/>
</dbReference>
<reference evidence="9 10" key="1">
    <citation type="submission" date="2018-08" db="EMBL/GenBank/DDBJ databases">
        <title>Genomic Encyclopedia of Type Strains, Phase III (KMG-III): the genomes of soil and plant-associated and newly described type strains.</title>
        <authorList>
            <person name="Whitman W."/>
        </authorList>
    </citation>
    <scope>NUCLEOTIDE SEQUENCE [LARGE SCALE GENOMIC DNA]</scope>
    <source>
        <strain evidence="9 10">CGMCC 1.10966</strain>
    </source>
</reference>
<evidence type="ECO:0000256" key="4">
    <source>
        <dbReference type="ARBA" id="ARBA00022692"/>
    </source>
</evidence>
<evidence type="ECO:0000256" key="2">
    <source>
        <dbReference type="ARBA" id="ARBA00022448"/>
    </source>
</evidence>
<dbReference type="SUPFAM" id="SSF161098">
    <property type="entry name" value="MetI-like"/>
    <property type="match status" value="1"/>
</dbReference>
<dbReference type="InterPro" id="IPR000515">
    <property type="entry name" value="MetI-like"/>
</dbReference>
<keyword evidence="6 7" id="KW-0472">Membrane</keyword>
<evidence type="ECO:0000313" key="10">
    <source>
        <dbReference type="Proteomes" id="UP000256304"/>
    </source>
</evidence>
<feature type="transmembrane region" description="Helical" evidence="7">
    <location>
        <begin position="193"/>
        <end position="219"/>
    </location>
</feature>
<dbReference type="GO" id="GO:0005886">
    <property type="term" value="C:plasma membrane"/>
    <property type="evidence" value="ECO:0007669"/>
    <property type="project" value="UniProtKB-SubCell"/>
</dbReference>
<feature type="transmembrane region" description="Helical" evidence="7">
    <location>
        <begin position="112"/>
        <end position="132"/>
    </location>
</feature>
<evidence type="ECO:0000256" key="1">
    <source>
        <dbReference type="ARBA" id="ARBA00004651"/>
    </source>
</evidence>
<name>A0A3D9R3H3_9BACL</name>
<evidence type="ECO:0000313" key="9">
    <source>
        <dbReference type="EMBL" id="REE70559.1"/>
    </source>
</evidence>
<evidence type="ECO:0000256" key="6">
    <source>
        <dbReference type="ARBA" id="ARBA00023136"/>
    </source>
</evidence>
<keyword evidence="4 7" id="KW-0812">Transmembrane</keyword>
<dbReference type="GO" id="GO:0055085">
    <property type="term" value="P:transmembrane transport"/>
    <property type="evidence" value="ECO:0007669"/>
    <property type="project" value="InterPro"/>
</dbReference>
<comment type="caution">
    <text evidence="9">The sequence shown here is derived from an EMBL/GenBank/DDBJ whole genome shotgun (WGS) entry which is preliminary data.</text>
</comment>
<comment type="similarity">
    <text evidence="7">Belongs to the binding-protein-dependent transport system permease family.</text>
</comment>